<dbReference type="AlphaFoldDB" id="A0A1G7UC94"/>
<dbReference type="PROSITE" id="PS50931">
    <property type="entry name" value="HTH_LYSR"/>
    <property type="match status" value="1"/>
</dbReference>
<evidence type="ECO:0000313" key="6">
    <source>
        <dbReference type="EMBL" id="SDG44659.1"/>
    </source>
</evidence>
<dbReference type="InterPro" id="IPR036390">
    <property type="entry name" value="WH_DNA-bd_sf"/>
</dbReference>
<reference evidence="7" key="1">
    <citation type="submission" date="2016-10" db="EMBL/GenBank/DDBJ databases">
        <authorList>
            <person name="Varghese N."/>
            <person name="Submissions S."/>
        </authorList>
    </citation>
    <scope>NUCLEOTIDE SEQUENCE [LARGE SCALE GENOMIC DNA]</scope>
    <source>
        <strain evidence="7">ATCC 700689</strain>
    </source>
</reference>
<dbReference type="Proteomes" id="UP000182894">
    <property type="component" value="Unassembled WGS sequence"/>
</dbReference>
<dbReference type="PANTHER" id="PTHR30346:SF0">
    <property type="entry name" value="HCA OPERON TRANSCRIPTIONAL ACTIVATOR HCAR"/>
    <property type="match status" value="1"/>
</dbReference>
<keyword evidence="7" id="KW-1185">Reference proteome</keyword>
<dbReference type="InterPro" id="IPR036388">
    <property type="entry name" value="WH-like_DNA-bd_sf"/>
</dbReference>
<dbReference type="InterPro" id="IPR000847">
    <property type="entry name" value="LysR_HTH_N"/>
</dbReference>
<keyword evidence="3" id="KW-0238">DNA-binding</keyword>
<evidence type="ECO:0000256" key="3">
    <source>
        <dbReference type="ARBA" id="ARBA00023125"/>
    </source>
</evidence>
<proteinExistence type="inferred from homology"/>
<evidence type="ECO:0000259" key="5">
    <source>
        <dbReference type="PROSITE" id="PS50931"/>
    </source>
</evidence>
<sequence length="292" mass="32189">MELHQLRCFVAVAEELHFGRAATRMHMTQPPLSRQVQLLERGLGIQLLERNNRSVKLTAAGLGFLRDARHLLAFSDQAAEGARRLARGEAGNLTLGFTAVSAYQMIPALLTRAAQDLPGLQFTLKEMVSSAQLDALAAHRIDVGFVRQVSDHDTLDAQLISREPLLVALPQQHPLAQKRAIAVRDLDLQPFVMYAPDEGRYFYDCIAGLFAMTGVSPRYVYHVGQTHTVISMVKAGLGVAIVPASATQLHSENLAFRPLSDAQLHAELYRVSRRDNDNPALPAFKRLIQALA</sequence>
<feature type="domain" description="HTH lysR-type" evidence="5">
    <location>
        <begin position="1"/>
        <end position="58"/>
    </location>
</feature>
<dbReference type="Pfam" id="PF00126">
    <property type="entry name" value="HTH_1"/>
    <property type="match status" value="1"/>
</dbReference>
<keyword evidence="4" id="KW-0804">Transcription</keyword>
<accession>A0A1G7UC94</accession>
<dbReference type="SUPFAM" id="SSF53850">
    <property type="entry name" value="Periplasmic binding protein-like II"/>
    <property type="match status" value="1"/>
</dbReference>
<keyword evidence="2" id="KW-0805">Transcription regulation</keyword>
<dbReference type="GO" id="GO:0003700">
    <property type="term" value="F:DNA-binding transcription factor activity"/>
    <property type="evidence" value="ECO:0007669"/>
    <property type="project" value="InterPro"/>
</dbReference>
<dbReference type="STRING" id="89065.SAMN05216605_102112"/>
<dbReference type="Gene3D" id="1.10.10.10">
    <property type="entry name" value="Winged helix-like DNA-binding domain superfamily/Winged helix DNA-binding domain"/>
    <property type="match status" value="1"/>
</dbReference>
<dbReference type="EMBL" id="FNCO01000002">
    <property type="protein sequence ID" value="SDG44659.1"/>
    <property type="molecule type" value="Genomic_DNA"/>
</dbReference>
<evidence type="ECO:0000313" key="7">
    <source>
        <dbReference type="Proteomes" id="UP000182894"/>
    </source>
</evidence>
<dbReference type="Pfam" id="PF03466">
    <property type="entry name" value="LysR_substrate"/>
    <property type="match status" value="1"/>
</dbReference>
<dbReference type="PANTHER" id="PTHR30346">
    <property type="entry name" value="TRANSCRIPTIONAL DUAL REGULATOR HCAR-RELATED"/>
    <property type="match status" value="1"/>
</dbReference>
<evidence type="ECO:0000256" key="4">
    <source>
        <dbReference type="ARBA" id="ARBA00023163"/>
    </source>
</evidence>
<dbReference type="GO" id="GO:0003677">
    <property type="term" value="F:DNA binding"/>
    <property type="evidence" value="ECO:0007669"/>
    <property type="project" value="UniProtKB-KW"/>
</dbReference>
<evidence type="ECO:0000256" key="1">
    <source>
        <dbReference type="ARBA" id="ARBA00009437"/>
    </source>
</evidence>
<dbReference type="RefSeq" id="WP_208605135.1">
    <property type="nucleotide sequence ID" value="NZ_FNCO01000002.1"/>
</dbReference>
<comment type="similarity">
    <text evidence="1">Belongs to the LysR transcriptional regulatory family.</text>
</comment>
<name>A0A1G7UC94_9PSED</name>
<dbReference type="SUPFAM" id="SSF46785">
    <property type="entry name" value="Winged helix' DNA-binding domain"/>
    <property type="match status" value="1"/>
</dbReference>
<dbReference type="InterPro" id="IPR005119">
    <property type="entry name" value="LysR_subst-bd"/>
</dbReference>
<evidence type="ECO:0000256" key="2">
    <source>
        <dbReference type="ARBA" id="ARBA00023015"/>
    </source>
</evidence>
<dbReference type="PRINTS" id="PR00039">
    <property type="entry name" value="HTHLYSR"/>
</dbReference>
<dbReference type="GO" id="GO:0032993">
    <property type="term" value="C:protein-DNA complex"/>
    <property type="evidence" value="ECO:0007669"/>
    <property type="project" value="TreeGrafter"/>
</dbReference>
<gene>
    <name evidence="6" type="ORF">SAMN05216605_102112</name>
</gene>
<organism evidence="6 7">
    <name type="scientific">Pseudomonas abietaniphila</name>
    <dbReference type="NCBI Taxonomy" id="89065"/>
    <lineage>
        <taxon>Bacteria</taxon>
        <taxon>Pseudomonadati</taxon>
        <taxon>Pseudomonadota</taxon>
        <taxon>Gammaproteobacteria</taxon>
        <taxon>Pseudomonadales</taxon>
        <taxon>Pseudomonadaceae</taxon>
        <taxon>Pseudomonas</taxon>
    </lineage>
</organism>
<dbReference type="Gene3D" id="3.40.190.10">
    <property type="entry name" value="Periplasmic binding protein-like II"/>
    <property type="match status" value="2"/>
</dbReference>
<dbReference type="FunFam" id="1.10.10.10:FF:000001">
    <property type="entry name" value="LysR family transcriptional regulator"/>
    <property type="match status" value="1"/>
</dbReference>
<protein>
    <submittedName>
        <fullName evidence="6">Transcriptional regulator, LysR family</fullName>
    </submittedName>
</protein>